<evidence type="ECO:0000256" key="3">
    <source>
        <dbReference type="ARBA" id="ARBA00011960"/>
    </source>
</evidence>
<evidence type="ECO:0000259" key="9">
    <source>
        <dbReference type="Pfam" id="PF05690"/>
    </source>
</evidence>
<evidence type="ECO:0000256" key="1">
    <source>
        <dbReference type="ARBA" id="ARBA00002834"/>
    </source>
</evidence>
<proteinExistence type="inferred from homology"/>
<evidence type="ECO:0000256" key="6">
    <source>
        <dbReference type="ARBA" id="ARBA00023270"/>
    </source>
</evidence>
<dbReference type="Gene3D" id="3.20.20.70">
    <property type="entry name" value="Aldolase class I"/>
    <property type="match status" value="1"/>
</dbReference>
<dbReference type="CDD" id="cd04728">
    <property type="entry name" value="ThiG"/>
    <property type="match status" value="1"/>
</dbReference>
<comment type="catalytic activity">
    <reaction evidence="7 8">
        <text>[ThiS sulfur-carrier protein]-C-terminal-Gly-aminoethanethioate + 2-iminoacetate + 1-deoxy-D-xylulose 5-phosphate = [ThiS sulfur-carrier protein]-C-terminal Gly-Gly + 2-[(2R,5Z)-2-carboxy-4-methylthiazol-5(2H)-ylidene]ethyl phosphate + 2 H2O + H(+)</text>
        <dbReference type="Rhea" id="RHEA:26297"/>
        <dbReference type="Rhea" id="RHEA-COMP:12909"/>
        <dbReference type="Rhea" id="RHEA-COMP:19908"/>
        <dbReference type="ChEBI" id="CHEBI:15377"/>
        <dbReference type="ChEBI" id="CHEBI:15378"/>
        <dbReference type="ChEBI" id="CHEBI:57792"/>
        <dbReference type="ChEBI" id="CHEBI:62899"/>
        <dbReference type="ChEBI" id="CHEBI:77846"/>
        <dbReference type="ChEBI" id="CHEBI:90778"/>
        <dbReference type="ChEBI" id="CHEBI:232372"/>
        <dbReference type="EC" id="2.8.1.10"/>
    </reaction>
</comment>
<keyword evidence="4 8" id="KW-0808">Transferase</keyword>
<name>A0ABW3UFA8_9GAMM</name>
<dbReference type="PANTHER" id="PTHR34266">
    <property type="entry name" value="THIAZOLE SYNTHASE"/>
    <property type="match status" value="1"/>
</dbReference>
<feature type="domain" description="Thiazole synthase ThiG" evidence="9">
    <location>
        <begin position="15"/>
        <end position="260"/>
    </location>
</feature>
<comment type="pathway">
    <text evidence="2 8">Cofactor biosynthesis; thiamine diphosphate biosynthesis.</text>
</comment>
<evidence type="ECO:0000256" key="5">
    <source>
        <dbReference type="ARBA" id="ARBA00022977"/>
    </source>
</evidence>
<dbReference type="EC" id="2.8.1.10" evidence="3 8"/>
<evidence type="ECO:0000313" key="11">
    <source>
        <dbReference type="Proteomes" id="UP001597264"/>
    </source>
</evidence>
<comment type="subcellular location">
    <subcellularLocation>
        <location evidence="8">Cytoplasm</location>
    </subcellularLocation>
</comment>
<dbReference type="InterPro" id="IPR013785">
    <property type="entry name" value="Aldolase_TIM"/>
</dbReference>
<keyword evidence="6 8" id="KW-0704">Schiff base</keyword>
<organism evidence="10 11">
    <name type="scientific">Microbulbifer celer</name>
    <dbReference type="NCBI Taxonomy" id="435905"/>
    <lineage>
        <taxon>Bacteria</taxon>
        <taxon>Pseudomonadati</taxon>
        <taxon>Pseudomonadota</taxon>
        <taxon>Gammaproteobacteria</taxon>
        <taxon>Cellvibrionales</taxon>
        <taxon>Microbulbiferaceae</taxon>
        <taxon>Microbulbifer</taxon>
    </lineage>
</organism>
<reference evidence="11" key="1">
    <citation type="journal article" date="2019" name="Int. J. Syst. Evol. Microbiol.">
        <title>The Global Catalogue of Microorganisms (GCM) 10K type strain sequencing project: providing services to taxonomists for standard genome sequencing and annotation.</title>
        <authorList>
            <consortium name="The Broad Institute Genomics Platform"/>
            <consortium name="The Broad Institute Genome Sequencing Center for Infectious Disease"/>
            <person name="Wu L."/>
            <person name="Ma J."/>
        </authorList>
    </citation>
    <scope>NUCLEOTIDE SEQUENCE [LARGE SCALE GENOMIC DNA]</scope>
    <source>
        <strain evidence="11">CCUG 54356</strain>
    </source>
</reference>
<keyword evidence="8" id="KW-0963">Cytoplasm</keyword>
<dbReference type="EMBL" id="JBHTLR010000029">
    <property type="protein sequence ID" value="MFD1218149.1"/>
    <property type="molecule type" value="Genomic_DNA"/>
</dbReference>
<evidence type="ECO:0000256" key="7">
    <source>
        <dbReference type="ARBA" id="ARBA00049897"/>
    </source>
</evidence>
<dbReference type="RefSeq" id="WP_230434960.1">
    <property type="nucleotide sequence ID" value="NZ_CP087715.1"/>
</dbReference>
<comment type="caution">
    <text evidence="10">The sequence shown here is derived from an EMBL/GenBank/DDBJ whole genome shotgun (WGS) entry which is preliminary data.</text>
</comment>
<dbReference type="Pfam" id="PF05690">
    <property type="entry name" value="ThiG"/>
    <property type="match status" value="1"/>
</dbReference>
<accession>A0ABW3UFA8</accession>
<keyword evidence="5 8" id="KW-0784">Thiamine biosynthesis</keyword>
<feature type="active site" description="Schiff-base intermediate with DXP" evidence="8">
    <location>
        <position position="107"/>
    </location>
</feature>
<keyword evidence="11" id="KW-1185">Reference proteome</keyword>
<evidence type="ECO:0000313" key="10">
    <source>
        <dbReference type="EMBL" id="MFD1218149.1"/>
    </source>
</evidence>
<feature type="binding site" evidence="8">
    <location>
        <position position="168"/>
    </location>
    <ligand>
        <name>1-deoxy-D-xylulose 5-phosphate</name>
        <dbReference type="ChEBI" id="CHEBI:57792"/>
    </ligand>
</feature>
<dbReference type="GO" id="GO:1990107">
    <property type="term" value="F:thiazole synthase activity"/>
    <property type="evidence" value="ECO:0007669"/>
    <property type="project" value="UniProtKB-EC"/>
</dbReference>
<feature type="binding site" evidence="8">
    <location>
        <begin position="217"/>
        <end position="218"/>
    </location>
    <ligand>
        <name>1-deoxy-D-xylulose 5-phosphate</name>
        <dbReference type="ChEBI" id="CHEBI:57792"/>
    </ligand>
</feature>
<evidence type="ECO:0000256" key="4">
    <source>
        <dbReference type="ARBA" id="ARBA00022679"/>
    </source>
</evidence>
<evidence type="ECO:0000256" key="8">
    <source>
        <dbReference type="HAMAP-Rule" id="MF_00443"/>
    </source>
</evidence>
<comment type="subunit">
    <text evidence="8">Homotetramer. Forms heterodimers with either ThiH or ThiS.</text>
</comment>
<feature type="binding site" evidence="8">
    <location>
        <begin position="195"/>
        <end position="196"/>
    </location>
    <ligand>
        <name>1-deoxy-D-xylulose 5-phosphate</name>
        <dbReference type="ChEBI" id="CHEBI:57792"/>
    </ligand>
</feature>
<protein>
    <recommendedName>
        <fullName evidence="3 8">Thiazole synthase</fullName>
        <ecNumber evidence="3 8">2.8.1.10</ecNumber>
    </recommendedName>
</protein>
<gene>
    <name evidence="8" type="primary">thiG</name>
    <name evidence="10" type="ORF">ACFQ2X_16230</name>
</gene>
<comment type="similarity">
    <text evidence="8">Belongs to the ThiG family.</text>
</comment>
<dbReference type="SUPFAM" id="SSF110399">
    <property type="entry name" value="ThiG-like"/>
    <property type="match status" value="1"/>
</dbReference>
<dbReference type="HAMAP" id="MF_00443">
    <property type="entry name" value="ThiG"/>
    <property type="match status" value="1"/>
</dbReference>
<dbReference type="InterPro" id="IPR033983">
    <property type="entry name" value="Thiazole_synthase_ThiG"/>
</dbReference>
<dbReference type="PANTHER" id="PTHR34266:SF2">
    <property type="entry name" value="THIAZOLE SYNTHASE"/>
    <property type="match status" value="1"/>
</dbReference>
<evidence type="ECO:0000256" key="2">
    <source>
        <dbReference type="ARBA" id="ARBA00004948"/>
    </source>
</evidence>
<sequence length="285" mass="31295">MTETTPYKKPDTLKLYGKAFNSRLLVGTALYPSPAIMRESVATSGAEIITLSLRRQSPEQQQGKMIWNYIRESGCQLLPNTAGCKTPKEVIALAEMSREIFGTDWLKLEVIGDDYNLQPDPYGLIEAARELVRRGFKVLPYCTDDLVVCTRLRDAGCEVLMPWGSPIGTGRGLMNKYNLQTLRERLPDIPMIIDAGIGAPSQAAEAMEMGFDAVLLNTAIARAQNPVLMAEAFRLAVESGRAAHNAGLMLQRQTASPSTPMLDMPFWQQTVSAGQKVGEKDGEQA</sequence>
<dbReference type="Proteomes" id="UP001597264">
    <property type="component" value="Unassembled WGS sequence"/>
</dbReference>
<comment type="function">
    <text evidence="1 8">Catalyzes the rearrangement of 1-deoxy-D-xylulose 5-phosphate (DXP) to produce the thiazole phosphate moiety of thiamine. Sulfur is provided by the thiocarboxylate moiety of the carrier protein ThiS. In vitro, sulfur can be provided by H(2)S.</text>
</comment>
<dbReference type="InterPro" id="IPR008867">
    <property type="entry name" value="ThiG"/>
</dbReference>